<name>A0A8H6T1I9_9AGAR</name>
<evidence type="ECO:0000313" key="3">
    <source>
        <dbReference type="Proteomes" id="UP000636479"/>
    </source>
</evidence>
<evidence type="ECO:0000256" key="1">
    <source>
        <dbReference type="SAM" id="MobiDB-lite"/>
    </source>
</evidence>
<proteinExistence type="predicted"/>
<dbReference type="GeneID" id="59342374"/>
<dbReference type="AlphaFoldDB" id="A0A8H6T1I9"/>
<dbReference type="RefSeq" id="XP_037222743.1">
    <property type="nucleotide sequence ID" value="XM_037359858.1"/>
</dbReference>
<comment type="caution">
    <text evidence="2">The sequence shown here is derived from an EMBL/GenBank/DDBJ whole genome shotgun (WGS) entry which is preliminary data.</text>
</comment>
<keyword evidence="3" id="KW-1185">Reference proteome</keyword>
<gene>
    <name evidence="2" type="ORF">MIND_00299600</name>
</gene>
<protein>
    <submittedName>
        <fullName evidence="2">Uncharacterized protein</fullName>
    </submittedName>
</protein>
<accession>A0A8H6T1I9</accession>
<feature type="region of interest" description="Disordered" evidence="1">
    <location>
        <begin position="33"/>
        <end position="52"/>
    </location>
</feature>
<evidence type="ECO:0000313" key="2">
    <source>
        <dbReference type="EMBL" id="KAF7309293.1"/>
    </source>
</evidence>
<dbReference type="Proteomes" id="UP000636479">
    <property type="component" value="Unassembled WGS sequence"/>
</dbReference>
<dbReference type="EMBL" id="JACAZF010000003">
    <property type="protein sequence ID" value="KAF7309293.1"/>
    <property type="molecule type" value="Genomic_DNA"/>
</dbReference>
<sequence length="469" mass="51412">MHTTEDSGVALTSGANWGPSCRLPFAPAALLTAPDDSPRPAQFFSTRSNEDTRRQRGRYTRHCSWWSSGRNFCHRAPSRRWIGGKMDTRKAPHSVVLRVALRNDLLVGSGLAPGATLAKSWPFRRMSRRVSAVCIGRARCRQGSAQDRQSARGRLAAEVFKTSGPTAGPALADLCCAKLGAGRPRSHAEFHAGRLRAWVSAARPGLSAASDVLGRLWAAALERKSILVLQGRRTRQERLARHILDALDPSRRAMYSAFAVDRVVHTIDSVSLLLQLLKVRKRTGQRLALRSPISVARNSSLASRVLARSAWRFQATVWVCAVLPLSSEARGVPARIAAVGRGNLRPDSEHTPAHLLGIASGTTPSSCRSAEQPALAQVKPDVPCAFCLQTAAISTRLLPREVWLCRLIVGVFRYYPHCSVLNRQFAARKFSIASWVTALSSKPIPEVLPLPRPLTKLARWRYCRAGSES</sequence>
<reference evidence="2" key="1">
    <citation type="submission" date="2020-05" db="EMBL/GenBank/DDBJ databases">
        <title>Mycena genomes resolve the evolution of fungal bioluminescence.</title>
        <authorList>
            <person name="Tsai I.J."/>
        </authorList>
    </citation>
    <scope>NUCLEOTIDE SEQUENCE</scope>
    <source>
        <strain evidence="2">171206Taipei</strain>
    </source>
</reference>
<organism evidence="2 3">
    <name type="scientific">Mycena indigotica</name>
    <dbReference type="NCBI Taxonomy" id="2126181"/>
    <lineage>
        <taxon>Eukaryota</taxon>
        <taxon>Fungi</taxon>
        <taxon>Dikarya</taxon>
        <taxon>Basidiomycota</taxon>
        <taxon>Agaricomycotina</taxon>
        <taxon>Agaricomycetes</taxon>
        <taxon>Agaricomycetidae</taxon>
        <taxon>Agaricales</taxon>
        <taxon>Marasmiineae</taxon>
        <taxon>Mycenaceae</taxon>
        <taxon>Mycena</taxon>
    </lineage>
</organism>